<feature type="domain" description="SHSP" evidence="4">
    <location>
        <begin position="134"/>
        <end position="248"/>
    </location>
</feature>
<comment type="similarity">
    <text evidence="1 2">Belongs to the small heat shock protein (HSP20) family.</text>
</comment>
<gene>
    <name evidence="5" type="ORF">CISIN_1g025769mg</name>
</gene>
<dbReference type="Gene3D" id="2.60.40.790">
    <property type="match status" value="1"/>
</dbReference>
<dbReference type="EMBL" id="KK784939">
    <property type="protein sequence ID" value="KDO59513.1"/>
    <property type="molecule type" value="Genomic_DNA"/>
</dbReference>
<dbReference type="AlphaFoldDB" id="A0A067EWN6"/>
<dbReference type="InterPro" id="IPR002068">
    <property type="entry name" value="A-crystallin/Hsp20_dom"/>
</dbReference>
<feature type="transmembrane region" description="Helical" evidence="3">
    <location>
        <begin position="12"/>
        <end position="33"/>
    </location>
</feature>
<dbReference type="SMR" id="A0A067EWN6"/>
<keyword evidence="3" id="KW-0812">Transmembrane</keyword>
<sequence length="248" mass="26767">MLSSSYFSVGNIMRSSINIPVYFFVFPVFFSLLRLQTMTNLRSFGRFGKTTEIDEPEHDNPQQHVLDVAPLNSMPYIGPPTPPSDFGSTSRKQETEAAENVGPAMVFLPSYSTREELDNIIAVTKTGVALTGVAALGKVGTGIGAVDIAESDDSYAFRVALPGVARDEKDFTCDIDPDGKVTIKGVTTTGEKTVCKQNQVFKMLTQNLSPPGHFSISFKLPGPVNTEDFTGKFGTDGILEGLVKKSVA</sequence>
<evidence type="ECO:0000313" key="5">
    <source>
        <dbReference type="EMBL" id="KDO59513.1"/>
    </source>
</evidence>
<dbReference type="Pfam" id="PF00011">
    <property type="entry name" value="HSP20"/>
    <property type="match status" value="1"/>
</dbReference>
<evidence type="ECO:0000256" key="2">
    <source>
        <dbReference type="RuleBase" id="RU003616"/>
    </source>
</evidence>
<evidence type="ECO:0000256" key="3">
    <source>
        <dbReference type="SAM" id="Phobius"/>
    </source>
</evidence>
<accession>A0A067EWN6</accession>
<organism evidence="5 6">
    <name type="scientific">Citrus sinensis</name>
    <name type="common">Sweet orange</name>
    <name type="synonym">Citrus aurantium var. sinensis</name>
    <dbReference type="NCBI Taxonomy" id="2711"/>
    <lineage>
        <taxon>Eukaryota</taxon>
        <taxon>Viridiplantae</taxon>
        <taxon>Streptophyta</taxon>
        <taxon>Embryophyta</taxon>
        <taxon>Tracheophyta</taxon>
        <taxon>Spermatophyta</taxon>
        <taxon>Magnoliopsida</taxon>
        <taxon>eudicotyledons</taxon>
        <taxon>Gunneridae</taxon>
        <taxon>Pentapetalae</taxon>
        <taxon>rosids</taxon>
        <taxon>malvids</taxon>
        <taxon>Sapindales</taxon>
        <taxon>Rutaceae</taxon>
        <taxon>Aurantioideae</taxon>
        <taxon>Citrus</taxon>
    </lineage>
</organism>
<dbReference type="SUPFAM" id="SSF49764">
    <property type="entry name" value="HSP20-like chaperones"/>
    <property type="match status" value="1"/>
</dbReference>
<evidence type="ECO:0000256" key="1">
    <source>
        <dbReference type="PROSITE-ProRule" id="PRU00285"/>
    </source>
</evidence>
<reference evidence="5 6" key="1">
    <citation type="submission" date="2014-04" db="EMBL/GenBank/DDBJ databases">
        <authorList>
            <consortium name="International Citrus Genome Consortium"/>
            <person name="Gmitter F."/>
            <person name="Chen C."/>
            <person name="Farmerie W."/>
            <person name="Harkins T."/>
            <person name="Desany B."/>
            <person name="Mohiuddin M."/>
            <person name="Kodira C."/>
            <person name="Borodovsky M."/>
            <person name="Lomsadze A."/>
            <person name="Burns P."/>
            <person name="Jenkins J."/>
            <person name="Prochnik S."/>
            <person name="Shu S."/>
            <person name="Chapman J."/>
            <person name="Pitluck S."/>
            <person name="Schmutz J."/>
            <person name="Rokhsar D."/>
        </authorList>
    </citation>
    <scope>NUCLEOTIDE SEQUENCE</scope>
</reference>
<name>A0A067EWN6_CITSI</name>
<dbReference type="eggNOG" id="ENOG502RZDC">
    <property type="taxonomic scope" value="Eukaryota"/>
</dbReference>
<dbReference type="PaxDb" id="2711-XP_006471986.1"/>
<evidence type="ECO:0000259" key="4">
    <source>
        <dbReference type="PROSITE" id="PS01031"/>
    </source>
</evidence>
<dbReference type="STRING" id="2711.A0A067EWN6"/>
<dbReference type="InterPro" id="IPR008978">
    <property type="entry name" value="HSP20-like_chaperone"/>
</dbReference>
<dbReference type="FunFam" id="2.60.40.790:FF:000049">
    <property type="entry name" value="Increased DNA methylation 3"/>
    <property type="match status" value="1"/>
</dbReference>
<dbReference type="PANTHER" id="PTHR34661">
    <property type="entry name" value="INCREASED DNA METHYLATION 3"/>
    <property type="match status" value="1"/>
</dbReference>
<dbReference type="CDD" id="cd06464">
    <property type="entry name" value="ACD_sHsps-like"/>
    <property type="match status" value="1"/>
</dbReference>
<protein>
    <recommendedName>
        <fullName evidence="4">SHSP domain-containing protein</fullName>
    </recommendedName>
</protein>
<dbReference type="PROSITE" id="PS01031">
    <property type="entry name" value="SHSP"/>
    <property type="match status" value="1"/>
</dbReference>
<dbReference type="GO" id="GO:0005634">
    <property type="term" value="C:nucleus"/>
    <property type="evidence" value="ECO:0000318"/>
    <property type="project" value="GO_Central"/>
</dbReference>
<keyword evidence="3" id="KW-1133">Transmembrane helix</keyword>
<evidence type="ECO:0000313" key="6">
    <source>
        <dbReference type="Proteomes" id="UP000027120"/>
    </source>
</evidence>
<keyword evidence="3" id="KW-0472">Membrane</keyword>
<dbReference type="PANTHER" id="PTHR34661:SF8">
    <property type="entry name" value="ALPHA-CRYSTALLIN DOMAIN-CONTAINING PROTEIN 22.3"/>
    <property type="match status" value="1"/>
</dbReference>
<proteinExistence type="inferred from homology"/>
<dbReference type="Proteomes" id="UP000027120">
    <property type="component" value="Unassembled WGS sequence"/>
</dbReference>
<keyword evidence="6" id="KW-1185">Reference proteome</keyword>
<dbReference type="InterPro" id="IPR039321">
    <property type="entry name" value="IDM2/3-like"/>
</dbReference>